<dbReference type="PRINTS" id="PR00625">
    <property type="entry name" value="JDOMAIN"/>
</dbReference>
<name>A0ABN7V4F5_GIGMA</name>
<organism evidence="3 4">
    <name type="scientific">Gigaspora margarita</name>
    <dbReference type="NCBI Taxonomy" id="4874"/>
    <lineage>
        <taxon>Eukaryota</taxon>
        <taxon>Fungi</taxon>
        <taxon>Fungi incertae sedis</taxon>
        <taxon>Mucoromycota</taxon>
        <taxon>Glomeromycotina</taxon>
        <taxon>Glomeromycetes</taxon>
        <taxon>Diversisporales</taxon>
        <taxon>Gigasporaceae</taxon>
        <taxon>Gigaspora</taxon>
    </lineage>
</organism>
<evidence type="ECO:0000313" key="3">
    <source>
        <dbReference type="EMBL" id="CAG8729602.1"/>
    </source>
</evidence>
<evidence type="ECO:0000259" key="2">
    <source>
        <dbReference type="PROSITE" id="PS50076"/>
    </source>
</evidence>
<sequence>MTKIKKFEYYKRLSLKCNATLLEIKHAYRKLVIIYHPDKNVNKSEDERLVAEKKFKEIQEAYEFLTNNFKEKKKKTLQKKSANPKKSTKPQNKKNTKSKNNSKSIGKTPKITKEFKEIFQEA</sequence>
<proteinExistence type="predicted"/>
<keyword evidence="4" id="KW-1185">Reference proteome</keyword>
<accession>A0ABN7V4F5</accession>
<reference evidence="3 4" key="1">
    <citation type="submission" date="2021-06" db="EMBL/GenBank/DDBJ databases">
        <authorList>
            <person name="Kallberg Y."/>
            <person name="Tangrot J."/>
            <person name="Rosling A."/>
        </authorList>
    </citation>
    <scope>NUCLEOTIDE SEQUENCE [LARGE SCALE GENOMIC DNA]</scope>
    <source>
        <strain evidence="3 4">120-4 pot B 10/14</strain>
    </source>
</reference>
<feature type="non-terminal residue" evidence="3">
    <location>
        <position position="122"/>
    </location>
</feature>
<dbReference type="Proteomes" id="UP000789901">
    <property type="component" value="Unassembled WGS sequence"/>
</dbReference>
<feature type="domain" description="J" evidence="2">
    <location>
        <begin position="8"/>
        <end position="81"/>
    </location>
</feature>
<dbReference type="PANTHER" id="PTHR43948:SF23">
    <property type="entry name" value="DNAJ DOMAIN PROTEIN (AFU_ORTHOLOGUE AFUA_1G15460)"/>
    <property type="match status" value="1"/>
</dbReference>
<feature type="region of interest" description="Disordered" evidence="1">
    <location>
        <begin position="73"/>
        <end position="113"/>
    </location>
</feature>
<dbReference type="InterPro" id="IPR001623">
    <property type="entry name" value="DnaJ_domain"/>
</dbReference>
<dbReference type="PANTHER" id="PTHR43948">
    <property type="entry name" value="DNAJ HOMOLOG SUBFAMILY B"/>
    <property type="match status" value="1"/>
</dbReference>
<dbReference type="CDD" id="cd06257">
    <property type="entry name" value="DnaJ"/>
    <property type="match status" value="1"/>
</dbReference>
<comment type="caution">
    <text evidence="3">The sequence shown here is derived from an EMBL/GenBank/DDBJ whole genome shotgun (WGS) entry which is preliminary data.</text>
</comment>
<dbReference type="Pfam" id="PF00226">
    <property type="entry name" value="DnaJ"/>
    <property type="match status" value="1"/>
</dbReference>
<dbReference type="PROSITE" id="PS50076">
    <property type="entry name" value="DNAJ_2"/>
    <property type="match status" value="1"/>
</dbReference>
<dbReference type="SUPFAM" id="SSF46565">
    <property type="entry name" value="Chaperone J-domain"/>
    <property type="match status" value="1"/>
</dbReference>
<dbReference type="Gene3D" id="1.10.287.110">
    <property type="entry name" value="DnaJ domain"/>
    <property type="match status" value="1"/>
</dbReference>
<protein>
    <submittedName>
        <fullName evidence="3">2743_t:CDS:1</fullName>
    </submittedName>
</protein>
<dbReference type="InterPro" id="IPR036869">
    <property type="entry name" value="J_dom_sf"/>
</dbReference>
<feature type="compositionally biased region" description="Basic residues" evidence="1">
    <location>
        <begin position="73"/>
        <end position="97"/>
    </location>
</feature>
<gene>
    <name evidence="3" type="ORF">GMARGA_LOCUS14272</name>
</gene>
<evidence type="ECO:0000313" key="4">
    <source>
        <dbReference type="Proteomes" id="UP000789901"/>
    </source>
</evidence>
<dbReference type="SMART" id="SM00271">
    <property type="entry name" value="DnaJ"/>
    <property type="match status" value="1"/>
</dbReference>
<dbReference type="EMBL" id="CAJVQB010009386">
    <property type="protein sequence ID" value="CAG8729602.1"/>
    <property type="molecule type" value="Genomic_DNA"/>
</dbReference>
<evidence type="ECO:0000256" key="1">
    <source>
        <dbReference type="SAM" id="MobiDB-lite"/>
    </source>
</evidence>